<evidence type="ECO:0000256" key="7">
    <source>
        <dbReference type="ARBA" id="ARBA00022989"/>
    </source>
</evidence>
<comment type="similarity">
    <text evidence="12">Belongs to the OXA1/ALB3/YidC family. Type 2 subfamily.</text>
</comment>
<proteinExistence type="inferred from homology"/>
<name>A0AAJ1T034_9BACI</name>
<feature type="transmembrane region" description="Helical" evidence="12">
    <location>
        <begin position="203"/>
        <end position="226"/>
    </location>
</feature>
<dbReference type="InterPro" id="IPR023060">
    <property type="entry name" value="YidC/YidC1/YidC2_Firmicutes"/>
</dbReference>
<dbReference type="InterPro" id="IPR001708">
    <property type="entry name" value="YidC/ALB3/OXA1/COX18"/>
</dbReference>
<dbReference type="PRINTS" id="PR00701">
    <property type="entry name" value="60KDINNERMP"/>
</dbReference>
<keyword evidence="11 12" id="KW-0449">Lipoprotein</keyword>
<keyword evidence="9" id="KW-0564">Palmitate</keyword>
<evidence type="ECO:0000313" key="16">
    <source>
        <dbReference type="EMBL" id="MDQ0214331.1"/>
    </source>
</evidence>
<comment type="caution">
    <text evidence="16">The sequence shown here is derived from an EMBL/GenBank/DDBJ whole genome shotgun (WGS) entry which is preliminary data.</text>
</comment>
<sequence length="255" mass="29470">MKKITAYLTVLFMSTILLSGCSSAENEGHVFHDYFVQPFVKLIHTIGSTFNGNYAIAIIIITLAVRLLLLPFMLNTMKKQQIMREKMEIVKPEMEKIQKRVKAAKSKEEQMKAQQEMMALYQQHNINPFAMGCLPILLQMPIWMALYYAIRISEDIQKAHFLWFKLGSPDILMAFIAGLMYFLQFRVSMIGVPEEQKKQMKIIGLLSPAMILFISFSTPAALPLYWTVSGLFLIGQTWLSKRYFQTHKQEVNENK</sequence>
<dbReference type="InterPro" id="IPR028055">
    <property type="entry name" value="YidC/Oxa/ALB_C"/>
</dbReference>
<dbReference type="PANTHER" id="PTHR12428:SF65">
    <property type="entry name" value="CYTOCHROME C OXIDASE ASSEMBLY PROTEIN COX18, MITOCHONDRIAL"/>
    <property type="match status" value="1"/>
</dbReference>
<feature type="transmembrane region" description="Helical" evidence="12">
    <location>
        <begin position="126"/>
        <end position="150"/>
    </location>
</feature>
<dbReference type="Pfam" id="PF02096">
    <property type="entry name" value="60KD_IMP"/>
    <property type="match status" value="1"/>
</dbReference>
<keyword evidence="2 12" id="KW-0813">Transport</keyword>
<dbReference type="EMBL" id="JAUSUC010000006">
    <property type="protein sequence ID" value="MDQ0214331.1"/>
    <property type="molecule type" value="Genomic_DNA"/>
</dbReference>
<feature type="transmembrane region" description="Helical" evidence="12">
    <location>
        <begin position="162"/>
        <end position="183"/>
    </location>
</feature>
<dbReference type="Proteomes" id="UP001237207">
    <property type="component" value="Unassembled WGS sequence"/>
</dbReference>
<dbReference type="AlphaFoldDB" id="A0AAJ1T034"/>
<protein>
    <recommendedName>
        <fullName evidence="12">Membrane protein insertase YidC</fullName>
    </recommendedName>
    <alternativeName>
        <fullName evidence="12">Foldase YidC</fullName>
    </alternativeName>
    <alternativeName>
        <fullName evidence="12">Membrane integrase YidC</fullName>
    </alternativeName>
    <alternativeName>
        <fullName evidence="12">Membrane protein YidC</fullName>
    </alternativeName>
</protein>
<comment type="subcellular location">
    <subcellularLocation>
        <location evidence="1 12">Cell membrane</location>
        <topology evidence="1 12">Multi-pass membrane protein</topology>
    </subcellularLocation>
</comment>
<evidence type="ECO:0000256" key="5">
    <source>
        <dbReference type="ARBA" id="ARBA00022729"/>
    </source>
</evidence>
<gene>
    <name evidence="12" type="primary">yidC</name>
    <name evidence="16" type="ORF">J2S13_000727</name>
</gene>
<keyword evidence="17" id="KW-1185">Reference proteome</keyword>
<dbReference type="GO" id="GO:0032977">
    <property type="term" value="F:membrane insertase activity"/>
    <property type="evidence" value="ECO:0007669"/>
    <property type="project" value="InterPro"/>
</dbReference>
<keyword evidence="13" id="KW-0175">Coiled coil</keyword>
<feature type="chain" id="PRO_5042529209" description="Membrane protein insertase YidC" evidence="14">
    <location>
        <begin position="25"/>
        <end position="255"/>
    </location>
</feature>
<keyword evidence="6 12" id="KW-0653">Protein transport</keyword>
<dbReference type="GO" id="GO:0015031">
    <property type="term" value="P:protein transport"/>
    <property type="evidence" value="ECO:0007669"/>
    <property type="project" value="UniProtKB-KW"/>
</dbReference>
<evidence type="ECO:0000256" key="8">
    <source>
        <dbReference type="ARBA" id="ARBA00023136"/>
    </source>
</evidence>
<feature type="signal peptide" evidence="14">
    <location>
        <begin position="1"/>
        <end position="24"/>
    </location>
</feature>
<evidence type="ECO:0000256" key="12">
    <source>
        <dbReference type="HAMAP-Rule" id="MF_01811"/>
    </source>
</evidence>
<keyword evidence="8 12" id="KW-0472">Membrane</keyword>
<evidence type="ECO:0000256" key="14">
    <source>
        <dbReference type="SAM" id="SignalP"/>
    </source>
</evidence>
<dbReference type="PROSITE" id="PS51257">
    <property type="entry name" value="PROKAR_LIPOPROTEIN"/>
    <property type="match status" value="1"/>
</dbReference>
<accession>A0AAJ1T034</accession>
<evidence type="ECO:0000256" key="11">
    <source>
        <dbReference type="ARBA" id="ARBA00023288"/>
    </source>
</evidence>
<organism evidence="16 17">
    <name type="scientific">Oikeobacillus pervagus</name>
    <dbReference type="NCBI Taxonomy" id="1325931"/>
    <lineage>
        <taxon>Bacteria</taxon>
        <taxon>Bacillati</taxon>
        <taxon>Bacillota</taxon>
        <taxon>Bacilli</taxon>
        <taxon>Bacillales</taxon>
        <taxon>Bacillaceae</taxon>
        <taxon>Oikeobacillus</taxon>
    </lineage>
</organism>
<evidence type="ECO:0000256" key="2">
    <source>
        <dbReference type="ARBA" id="ARBA00022448"/>
    </source>
</evidence>
<feature type="transmembrane region" description="Helical" evidence="12">
    <location>
        <begin position="54"/>
        <end position="74"/>
    </location>
</feature>
<dbReference type="HAMAP" id="MF_01811">
    <property type="entry name" value="YidC_type2"/>
    <property type="match status" value="1"/>
</dbReference>
<dbReference type="CDD" id="cd20070">
    <property type="entry name" value="5TM_YidC_Alb3"/>
    <property type="match status" value="1"/>
</dbReference>
<dbReference type="GO" id="GO:0005886">
    <property type="term" value="C:plasma membrane"/>
    <property type="evidence" value="ECO:0007669"/>
    <property type="project" value="UniProtKB-SubCell"/>
</dbReference>
<dbReference type="GO" id="GO:0051205">
    <property type="term" value="P:protein insertion into membrane"/>
    <property type="evidence" value="ECO:0007669"/>
    <property type="project" value="TreeGrafter"/>
</dbReference>
<evidence type="ECO:0000256" key="10">
    <source>
        <dbReference type="ARBA" id="ARBA00023186"/>
    </source>
</evidence>
<keyword evidence="5 12" id="KW-0732">Signal</keyword>
<evidence type="ECO:0000313" key="17">
    <source>
        <dbReference type="Proteomes" id="UP001237207"/>
    </source>
</evidence>
<keyword evidence="7 12" id="KW-1133">Transmembrane helix</keyword>
<evidence type="ECO:0000256" key="1">
    <source>
        <dbReference type="ARBA" id="ARBA00004651"/>
    </source>
</evidence>
<evidence type="ECO:0000256" key="3">
    <source>
        <dbReference type="ARBA" id="ARBA00022475"/>
    </source>
</evidence>
<reference evidence="16" key="1">
    <citation type="submission" date="2023-07" db="EMBL/GenBank/DDBJ databases">
        <title>Genomic Encyclopedia of Type Strains, Phase IV (KMG-IV): sequencing the most valuable type-strain genomes for metagenomic binning, comparative biology and taxonomic classification.</title>
        <authorList>
            <person name="Goeker M."/>
        </authorList>
    </citation>
    <scope>NUCLEOTIDE SEQUENCE</scope>
    <source>
        <strain evidence="16">DSM 23947</strain>
    </source>
</reference>
<keyword evidence="3 12" id="KW-1003">Cell membrane</keyword>
<evidence type="ECO:0000256" key="9">
    <source>
        <dbReference type="ARBA" id="ARBA00023139"/>
    </source>
</evidence>
<dbReference type="PANTHER" id="PTHR12428">
    <property type="entry name" value="OXA1"/>
    <property type="match status" value="1"/>
</dbReference>
<dbReference type="RefSeq" id="WP_307256324.1">
    <property type="nucleotide sequence ID" value="NZ_JAUSUC010000006.1"/>
</dbReference>
<dbReference type="InterPro" id="IPR047196">
    <property type="entry name" value="YidC_ALB_C"/>
</dbReference>
<feature type="coiled-coil region" evidence="13">
    <location>
        <begin position="94"/>
        <end position="124"/>
    </location>
</feature>
<feature type="domain" description="Membrane insertase YidC/Oxa/ALB C-terminal" evidence="15">
    <location>
        <begin position="54"/>
        <end position="241"/>
    </location>
</feature>
<comment type="function">
    <text evidence="12">Required for the insertion and/or proper folding and/or complex formation of integral membrane proteins into the membrane. Involved in integration of membrane proteins that insert both dependently and independently of the Sec translocase complex, as well as at least some lipoproteins.</text>
</comment>
<keyword evidence="10 12" id="KW-0143">Chaperone</keyword>
<evidence type="ECO:0000256" key="13">
    <source>
        <dbReference type="SAM" id="Coils"/>
    </source>
</evidence>
<keyword evidence="4 12" id="KW-0812">Transmembrane</keyword>
<evidence type="ECO:0000256" key="6">
    <source>
        <dbReference type="ARBA" id="ARBA00022927"/>
    </source>
</evidence>
<evidence type="ECO:0000256" key="4">
    <source>
        <dbReference type="ARBA" id="ARBA00022692"/>
    </source>
</evidence>
<dbReference type="NCBIfam" id="TIGR03592">
    <property type="entry name" value="yidC_oxa1_cterm"/>
    <property type="match status" value="1"/>
</dbReference>
<evidence type="ECO:0000259" key="15">
    <source>
        <dbReference type="Pfam" id="PF02096"/>
    </source>
</evidence>